<dbReference type="Pfam" id="PF20181">
    <property type="entry name" value="DUF6544"/>
    <property type="match status" value="1"/>
</dbReference>
<proteinExistence type="predicted"/>
<dbReference type="Proteomes" id="UP001156691">
    <property type="component" value="Unassembled WGS sequence"/>
</dbReference>
<evidence type="ECO:0000313" key="1">
    <source>
        <dbReference type="EMBL" id="GLQ55907.1"/>
    </source>
</evidence>
<evidence type="ECO:0000313" key="2">
    <source>
        <dbReference type="Proteomes" id="UP001156691"/>
    </source>
</evidence>
<reference evidence="2" key="1">
    <citation type="journal article" date="2019" name="Int. J. Syst. Evol. Microbiol.">
        <title>The Global Catalogue of Microorganisms (GCM) 10K type strain sequencing project: providing services to taxonomists for standard genome sequencing and annotation.</title>
        <authorList>
            <consortium name="The Broad Institute Genomics Platform"/>
            <consortium name="The Broad Institute Genome Sequencing Center for Infectious Disease"/>
            <person name="Wu L."/>
            <person name="Ma J."/>
        </authorList>
    </citation>
    <scope>NUCLEOTIDE SEQUENCE [LARGE SCALE GENOMIC DNA]</scope>
    <source>
        <strain evidence="2">NBRC 112416</strain>
    </source>
</reference>
<comment type="caution">
    <text evidence="1">The sequence shown here is derived from an EMBL/GenBank/DDBJ whole genome shotgun (WGS) entry which is preliminary data.</text>
</comment>
<dbReference type="EMBL" id="BSNS01000014">
    <property type="protein sequence ID" value="GLQ55907.1"/>
    <property type="molecule type" value="Genomic_DNA"/>
</dbReference>
<keyword evidence="2" id="KW-1185">Reference proteome</keyword>
<dbReference type="RefSeq" id="WP_284341321.1">
    <property type="nucleotide sequence ID" value="NZ_BSNS01000014.1"/>
</dbReference>
<dbReference type="InterPro" id="IPR046674">
    <property type="entry name" value="DUF6544"/>
</dbReference>
<sequence>MLAVVVALIAAVVVAYGLYRRATSDAEAAMADVAARARPAGRTFDKAMLSVLPEIAQRYFTHAIAPGTPLSSTARLEMQGTFLLGDKSRFQTYEMQARQILAPPAEFVWIPEMKSGPMHISGSDALVRGAAWTRFWINGLLPVVNAQASPDLYRSALTRAAMEAIWVPASLLPEHGVRWEQTGPNTARLFFTTDIEPVDMTLDADGRVIEIVTMRWSDVNPDRTFRLQPFGGTIEVEATFGGFTVPSQIKVGNHYGTDPYLPFFQVRLISADYL</sequence>
<gene>
    <name evidence="1" type="ORF">GCM10010862_31660</name>
</gene>
<accession>A0ABQ5W754</accession>
<name>A0ABQ5W754_9HYPH</name>
<protein>
    <submittedName>
        <fullName evidence="1">Uncharacterized protein</fullName>
    </submittedName>
</protein>
<organism evidence="1 2">
    <name type="scientific">Devosia nitrariae</name>
    <dbReference type="NCBI Taxonomy" id="2071872"/>
    <lineage>
        <taxon>Bacteria</taxon>
        <taxon>Pseudomonadati</taxon>
        <taxon>Pseudomonadota</taxon>
        <taxon>Alphaproteobacteria</taxon>
        <taxon>Hyphomicrobiales</taxon>
        <taxon>Devosiaceae</taxon>
        <taxon>Devosia</taxon>
    </lineage>
</organism>